<dbReference type="AlphaFoldDB" id="A0AAX0WPX8"/>
<accession>A0AAX0WPX8</accession>
<proteinExistence type="predicted"/>
<dbReference type="RefSeq" id="WP_058388601.1">
    <property type="nucleotide sequence ID" value="NZ_CBCRWC010000054.1"/>
</dbReference>
<evidence type="ECO:0000313" key="2">
    <source>
        <dbReference type="Proteomes" id="UP000192511"/>
    </source>
</evidence>
<keyword evidence="2" id="KW-1185">Reference proteome</keyword>
<dbReference type="EMBL" id="NBTX02000004">
    <property type="protein sequence ID" value="PNL60432.1"/>
    <property type="molecule type" value="Genomic_DNA"/>
</dbReference>
<evidence type="ECO:0000313" key="1">
    <source>
        <dbReference type="EMBL" id="PNL60432.1"/>
    </source>
</evidence>
<gene>
    <name evidence="1" type="ORF">A6J39_003980</name>
</gene>
<comment type="caution">
    <text evidence="1">The sequence shown here is derived from an EMBL/GenBank/DDBJ whole genome shotgun (WGS) entry which is preliminary data.</text>
</comment>
<sequence length="219" mass="24989">MDYFPKPPEKEYDHAKLLTLAEVITGLANKRGDAGYIFQANDSKQAFESEKKLVHLYYQVADSILNGEKADYLKAKKFLAKFKDELNKLSNYAAVQMPTDKNYKEMIDSVEKEINYLFVKEQLELLQVLGKDFISANMMLKLKGLDIAGNKIKITQVLSDVHTELKKNKAPSSVCNMLYNICKFLGIESVNLFKGFFHQQKAIDTTNELICSFDPPKKL</sequence>
<protein>
    <submittedName>
        <fullName evidence="1">Uncharacterized protein</fullName>
    </submittedName>
</protein>
<organism evidence="1 2">
    <name type="scientific">Legionella anisa</name>
    <dbReference type="NCBI Taxonomy" id="28082"/>
    <lineage>
        <taxon>Bacteria</taxon>
        <taxon>Pseudomonadati</taxon>
        <taxon>Pseudomonadota</taxon>
        <taxon>Gammaproteobacteria</taxon>
        <taxon>Legionellales</taxon>
        <taxon>Legionellaceae</taxon>
        <taxon>Legionella</taxon>
    </lineage>
</organism>
<reference evidence="1" key="1">
    <citation type="submission" date="2017-12" db="EMBL/GenBank/DDBJ databases">
        <title>FDA dAtabase for Regulatory Grade micrObial Sequences (FDA-ARGOS): Supporting development and validation of Infectious Disease Dx tests.</title>
        <authorList>
            <person name="Kerrigan L."/>
            <person name="Tallon L.J."/>
            <person name="Sadzewicz L."/>
            <person name="Sengamalay N."/>
            <person name="Ott S."/>
            <person name="Godinez A."/>
            <person name="Nagaraj S."/>
            <person name="Vavikolanu K."/>
            <person name="Vyas G."/>
            <person name="Nadendla S."/>
            <person name="Aluvathingal J."/>
            <person name="Sichtig H."/>
        </authorList>
    </citation>
    <scope>NUCLEOTIDE SEQUENCE [LARGE SCALE GENOMIC DNA]</scope>
    <source>
        <strain evidence="1">FDAARGOS_200</strain>
    </source>
</reference>
<name>A0AAX0WPX8_9GAMM</name>
<dbReference type="Proteomes" id="UP000192511">
    <property type="component" value="Unassembled WGS sequence"/>
</dbReference>